<evidence type="ECO:0000313" key="3">
    <source>
        <dbReference type="Proteomes" id="UP000195981"/>
    </source>
</evidence>
<name>A0A1X6X668_9MICO</name>
<gene>
    <name evidence="2" type="ORF">FM110_11515</name>
</gene>
<evidence type="ECO:0000259" key="1">
    <source>
        <dbReference type="Pfam" id="PF06983"/>
    </source>
</evidence>
<dbReference type="Proteomes" id="UP000195981">
    <property type="component" value="Unassembled WGS sequence"/>
</dbReference>
<dbReference type="GO" id="GO:0032259">
    <property type="term" value="P:methylation"/>
    <property type="evidence" value="ECO:0007669"/>
    <property type="project" value="UniProtKB-KW"/>
</dbReference>
<reference evidence="2 3" key="1">
    <citation type="submission" date="2017-02" db="EMBL/GenBank/DDBJ databases">
        <authorList>
            <person name="Peterson S.W."/>
        </authorList>
    </citation>
    <scope>NUCLEOTIDE SEQUENCE [LARGE SCALE GENOMIC DNA]</scope>
    <source>
        <strain evidence="2 3">CIP104813</strain>
    </source>
</reference>
<dbReference type="AlphaFoldDB" id="A0A1X6X668"/>
<dbReference type="GO" id="GO:0008168">
    <property type="term" value="F:methyltransferase activity"/>
    <property type="evidence" value="ECO:0007669"/>
    <property type="project" value="UniProtKB-KW"/>
</dbReference>
<evidence type="ECO:0000313" key="2">
    <source>
        <dbReference type="EMBL" id="SLM94556.1"/>
    </source>
</evidence>
<proteinExistence type="predicted"/>
<protein>
    <submittedName>
        <fullName evidence="2">3-demethylubiquinone-9 3-methyltransferase</fullName>
    </submittedName>
</protein>
<dbReference type="OrthoDB" id="9806473at2"/>
<keyword evidence="2" id="KW-0830">Ubiquinone</keyword>
<feature type="domain" description="PhnB-like" evidence="1">
    <location>
        <begin position="6"/>
        <end position="113"/>
    </location>
</feature>
<keyword evidence="3" id="KW-1185">Reference proteome</keyword>
<keyword evidence="2" id="KW-0489">Methyltransferase</keyword>
<dbReference type="InterPro" id="IPR028973">
    <property type="entry name" value="PhnB-like"/>
</dbReference>
<keyword evidence="2" id="KW-0808">Transferase</keyword>
<dbReference type="RefSeq" id="WP_087104893.1">
    <property type="nucleotide sequence ID" value="NZ_FWFG01000099.1"/>
</dbReference>
<dbReference type="InterPro" id="IPR029068">
    <property type="entry name" value="Glyas_Bleomycin-R_OHBP_Dase"/>
</dbReference>
<dbReference type="InterPro" id="IPR009725">
    <property type="entry name" value="3_dmu_93_MTrfase"/>
</dbReference>
<dbReference type="Gene3D" id="3.10.180.10">
    <property type="entry name" value="2,3-Dihydroxybiphenyl 1,2-Dioxygenase, domain 1"/>
    <property type="match status" value="1"/>
</dbReference>
<dbReference type="PANTHER" id="PTHR33990">
    <property type="entry name" value="PROTEIN YJDN-RELATED"/>
    <property type="match status" value="1"/>
</dbReference>
<sequence>MSSCRTCLSLPRDDARAVAELWTSLAPDSSIDQVVELEGQGDPVLIDLTIAGTSYQILGAGGMGEPTMATSFSLTVPDQESLDRFWDGLLAAGGAELECAWIRDPYGFFWQVVPQVFVDATGDPDPAVRQAAVETIWTQRRVDAAAVERAVEAARG</sequence>
<dbReference type="EMBL" id="FWFG01000099">
    <property type="protein sequence ID" value="SLM94556.1"/>
    <property type="molecule type" value="Genomic_DNA"/>
</dbReference>
<accession>A0A1X6X668</accession>
<dbReference type="SUPFAM" id="SSF54593">
    <property type="entry name" value="Glyoxalase/Bleomycin resistance protein/Dihydroxybiphenyl dioxygenase"/>
    <property type="match status" value="1"/>
</dbReference>
<dbReference type="PIRSF" id="PIRSF021700">
    <property type="entry name" value="3_dmu_93_MTrfase"/>
    <property type="match status" value="1"/>
</dbReference>
<dbReference type="Pfam" id="PF06983">
    <property type="entry name" value="3-dmu-9_3-mt"/>
    <property type="match status" value="1"/>
</dbReference>
<organism evidence="2 3">
    <name type="scientific">Brachybacterium nesterenkovii</name>
    <dbReference type="NCBI Taxonomy" id="47847"/>
    <lineage>
        <taxon>Bacteria</taxon>
        <taxon>Bacillati</taxon>
        <taxon>Actinomycetota</taxon>
        <taxon>Actinomycetes</taxon>
        <taxon>Micrococcales</taxon>
        <taxon>Dermabacteraceae</taxon>
        <taxon>Brachybacterium</taxon>
    </lineage>
</organism>